<keyword evidence="8" id="KW-1185">Reference proteome</keyword>
<dbReference type="RefSeq" id="WP_085227274.1">
    <property type="nucleotide sequence ID" value="NZ_BSQD01000005.1"/>
</dbReference>
<dbReference type="Pfam" id="PF13442">
    <property type="entry name" value="Cytochrome_CBB3"/>
    <property type="match status" value="1"/>
</dbReference>
<keyword evidence="3 4" id="KW-0408">Iron</keyword>
<sequence length="140" mass="15437">MKGRSILLLTTITAAVVALPVVYAQNKPAMAQQVAYKVVDGSKVDDNTLQGWKTWRALDCQRCHGAKQEGLVGPSLIDAFKVIDKDEFKRTVFGGRVAKGMPDFSASERMQKNWENLYAYLKGRSDGKINPGDLHPLNGN</sequence>
<evidence type="ECO:0000256" key="3">
    <source>
        <dbReference type="ARBA" id="ARBA00023004"/>
    </source>
</evidence>
<evidence type="ECO:0000256" key="4">
    <source>
        <dbReference type="PROSITE-ProRule" id="PRU00433"/>
    </source>
</evidence>
<dbReference type="Gene3D" id="1.10.760.10">
    <property type="entry name" value="Cytochrome c-like domain"/>
    <property type="match status" value="1"/>
</dbReference>
<name>A0A1X7E2S8_TRICW</name>
<keyword evidence="2 4" id="KW-0479">Metal-binding</keyword>
<evidence type="ECO:0000313" key="8">
    <source>
        <dbReference type="Proteomes" id="UP000192911"/>
    </source>
</evidence>
<dbReference type="GO" id="GO:0046872">
    <property type="term" value="F:metal ion binding"/>
    <property type="evidence" value="ECO:0007669"/>
    <property type="project" value="UniProtKB-KW"/>
</dbReference>
<accession>A0A1X7E2S8</accession>
<dbReference type="GeneID" id="95551629"/>
<organism evidence="7 8">
    <name type="scientific">Trinickia caryophylli</name>
    <name type="common">Paraburkholderia caryophylli</name>
    <dbReference type="NCBI Taxonomy" id="28094"/>
    <lineage>
        <taxon>Bacteria</taxon>
        <taxon>Pseudomonadati</taxon>
        <taxon>Pseudomonadota</taxon>
        <taxon>Betaproteobacteria</taxon>
        <taxon>Burkholderiales</taxon>
        <taxon>Burkholderiaceae</taxon>
        <taxon>Trinickia</taxon>
    </lineage>
</organism>
<evidence type="ECO:0000259" key="6">
    <source>
        <dbReference type="PROSITE" id="PS51007"/>
    </source>
</evidence>
<dbReference type="EMBL" id="FXAH01000004">
    <property type="protein sequence ID" value="SMF26280.1"/>
    <property type="molecule type" value="Genomic_DNA"/>
</dbReference>
<keyword evidence="5" id="KW-0732">Signal</keyword>
<feature type="domain" description="Cytochrome c" evidence="6">
    <location>
        <begin position="46"/>
        <end position="125"/>
    </location>
</feature>
<dbReference type="AlphaFoldDB" id="A0A1X7E2S8"/>
<evidence type="ECO:0000256" key="2">
    <source>
        <dbReference type="ARBA" id="ARBA00022723"/>
    </source>
</evidence>
<evidence type="ECO:0000256" key="1">
    <source>
        <dbReference type="ARBA" id="ARBA00022617"/>
    </source>
</evidence>
<reference evidence="8" key="1">
    <citation type="submission" date="2017-04" db="EMBL/GenBank/DDBJ databases">
        <authorList>
            <person name="Varghese N."/>
            <person name="Submissions S."/>
        </authorList>
    </citation>
    <scope>NUCLEOTIDE SEQUENCE [LARGE SCALE GENOMIC DNA]</scope>
    <source>
        <strain evidence="8">Ballard 720</strain>
    </source>
</reference>
<dbReference type="InterPro" id="IPR036909">
    <property type="entry name" value="Cyt_c-like_dom_sf"/>
</dbReference>
<feature type="chain" id="PRO_5012100915" evidence="5">
    <location>
        <begin position="25"/>
        <end position="140"/>
    </location>
</feature>
<dbReference type="Proteomes" id="UP000192911">
    <property type="component" value="Unassembled WGS sequence"/>
</dbReference>
<proteinExistence type="predicted"/>
<dbReference type="OrthoDB" id="5567444at2"/>
<dbReference type="InterPro" id="IPR009056">
    <property type="entry name" value="Cyt_c-like_dom"/>
</dbReference>
<dbReference type="STRING" id="28094.SAMN06295900_104396"/>
<protein>
    <submittedName>
        <fullName evidence="7">Cytochrome C oxidase, cbb3-type, subunit III</fullName>
    </submittedName>
</protein>
<gene>
    <name evidence="7" type="ORF">SAMN06295900_104396</name>
</gene>
<dbReference type="GO" id="GO:0009055">
    <property type="term" value="F:electron transfer activity"/>
    <property type="evidence" value="ECO:0007669"/>
    <property type="project" value="InterPro"/>
</dbReference>
<feature type="signal peptide" evidence="5">
    <location>
        <begin position="1"/>
        <end position="24"/>
    </location>
</feature>
<dbReference type="SUPFAM" id="SSF46626">
    <property type="entry name" value="Cytochrome c"/>
    <property type="match status" value="1"/>
</dbReference>
<evidence type="ECO:0000313" key="7">
    <source>
        <dbReference type="EMBL" id="SMF26280.1"/>
    </source>
</evidence>
<dbReference type="PROSITE" id="PS51007">
    <property type="entry name" value="CYTC"/>
    <property type="match status" value="1"/>
</dbReference>
<keyword evidence="1 4" id="KW-0349">Heme</keyword>
<dbReference type="GO" id="GO:0020037">
    <property type="term" value="F:heme binding"/>
    <property type="evidence" value="ECO:0007669"/>
    <property type="project" value="InterPro"/>
</dbReference>
<evidence type="ECO:0000256" key="5">
    <source>
        <dbReference type="SAM" id="SignalP"/>
    </source>
</evidence>